<evidence type="ECO:0000256" key="1">
    <source>
        <dbReference type="ARBA" id="ARBA00004496"/>
    </source>
</evidence>
<keyword evidence="3 4" id="KW-0175">Coiled coil</keyword>
<comment type="subcellular location">
    <subcellularLocation>
        <location evidence="1">Cytoplasm</location>
    </subcellularLocation>
</comment>
<feature type="compositionally biased region" description="Polar residues" evidence="5">
    <location>
        <begin position="361"/>
        <end position="373"/>
    </location>
</feature>
<gene>
    <name evidence="7" type="ORF">EXN66_Car001378</name>
</gene>
<reference evidence="8" key="2">
    <citation type="submission" date="2019-02" db="EMBL/GenBank/DDBJ databases">
        <title>Opniocepnalus argus Var Kimnra genome.</title>
        <authorList>
            <person name="Zhou C."/>
            <person name="Xiao S."/>
        </authorList>
    </citation>
    <scope>NUCLEOTIDE SEQUENCE [LARGE SCALE GENOMIC DNA]</scope>
</reference>
<sequence>MASSKYKGFLRKKLNTELGMVVSNLRKENAYLKKTLVDLSRQHSEHYKLVEMFLCIETVRLENFKLKTSKDKMALPSEQLSEGASSLTDVVNMQRQRIISTCAKEIEEIKNKLVNVSTKCQHIKKKVARKKALEKTKQWLEYDQQREAYVREILSRLLWLEKRLNEANQASSQQHNEDHSDEKMRQMQEHYERLLQKAKDELELLREKVDMSHQNLLKSQNWCKEREREVEELKLQLNIEKACKQSGTKGHHYSENEEQQPKDLQCRLDEEKLRSASFELQTHLVQEFLVNLHLADQDKIAELERQIKISLQDLEDEKQNCSYLTKQTIKILKMLRKPKDQVTKESEKEQQDRVSCAVTHPPSQLSRQSPTFSTHSSLLDKSFLECPGCQAEYPASHYRELMNHLEICLN</sequence>
<dbReference type="Proteomes" id="UP000503349">
    <property type="component" value="Chromosome 1"/>
</dbReference>
<feature type="coiled-coil region" evidence="4">
    <location>
        <begin position="184"/>
        <end position="215"/>
    </location>
</feature>
<dbReference type="GO" id="GO:0000281">
    <property type="term" value="P:mitotic cytokinesis"/>
    <property type="evidence" value="ECO:0007669"/>
    <property type="project" value="InterPro"/>
</dbReference>
<feature type="region of interest" description="Disordered" evidence="5">
    <location>
        <begin position="341"/>
        <end position="373"/>
    </location>
</feature>
<evidence type="ECO:0000313" key="7">
    <source>
        <dbReference type="EMBL" id="KAF3708204.1"/>
    </source>
</evidence>
<evidence type="ECO:0000256" key="2">
    <source>
        <dbReference type="ARBA" id="ARBA00022490"/>
    </source>
</evidence>
<protein>
    <submittedName>
        <fullName evidence="7">Centrosomal protein of 55 kDa</fullName>
    </submittedName>
</protein>
<evidence type="ECO:0000259" key="6">
    <source>
        <dbReference type="Pfam" id="PF12180"/>
    </source>
</evidence>
<dbReference type="EMBL" id="CM015712">
    <property type="protein sequence ID" value="KAF3708204.1"/>
    <property type="molecule type" value="Genomic_DNA"/>
</dbReference>
<dbReference type="InterPro" id="IPR038926">
    <property type="entry name" value="CEP55"/>
</dbReference>
<dbReference type="GO" id="GO:0005737">
    <property type="term" value="C:cytoplasm"/>
    <property type="evidence" value="ECO:0007669"/>
    <property type="project" value="UniProtKB-SubCell"/>
</dbReference>
<dbReference type="PANTHER" id="PTHR31838:SF1">
    <property type="entry name" value="CENTROSOMAL PROTEIN OF 55 KDA"/>
    <property type="match status" value="1"/>
</dbReference>
<keyword evidence="8" id="KW-1185">Reference proteome</keyword>
<feature type="compositionally biased region" description="Basic and acidic residues" evidence="5">
    <location>
        <begin position="341"/>
        <end position="352"/>
    </location>
</feature>
<dbReference type="PANTHER" id="PTHR31838">
    <property type="entry name" value="CENTROSOMAL PROTEIN OF 55 KDA"/>
    <property type="match status" value="1"/>
</dbReference>
<dbReference type="GO" id="GO:0051896">
    <property type="term" value="P:regulation of phosphatidylinositol 3-kinase/protein kinase B signal transduction"/>
    <property type="evidence" value="ECO:0007669"/>
    <property type="project" value="InterPro"/>
</dbReference>
<dbReference type="GO" id="GO:0045184">
    <property type="term" value="P:establishment of protein localization"/>
    <property type="evidence" value="ECO:0007669"/>
    <property type="project" value="TreeGrafter"/>
</dbReference>
<proteinExistence type="predicted"/>
<dbReference type="InterPro" id="IPR022008">
    <property type="entry name" value="EABR"/>
</dbReference>
<dbReference type="Pfam" id="PF12180">
    <property type="entry name" value="EABR"/>
    <property type="match status" value="1"/>
</dbReference>
<evidence type="ECO:0000313" key="8">
    <source>
        <dbReference type="Proteomes" id="UP000503349"/>
    </source>
</evidence>
<evidence type="ECO:0000256" key="4">
    <source>
        <dbReference type="SAM" id="Coils"/>
    </source>
</evidence>
<evidence type="ECO:0000256" key="3">
    <source>
        <dbReference type="ARBA" id="ARBA00023054"/>
    </source>
</evidence>
<evidence type="ECO:0000256" key="5">
    <source>
        <dbReference type="SAM" id="MobiDB-lite"/>
    </source>
</evidence>
<keyword evidence="2" id="KW-0963">Cytoplasm</keyword>
<dbReference type="GO" id="GO:0030496">
    <property type="term" value="C:midbody"/>
    <property type="evidence" value="ECO:0007669"/>
    <property type="project" value="TreeGrafter"/>
</dbReference>
<reference evidence="7 8" key="1">
    <citation type="submission" date="2019-02" db="EMBL/GenBank/DDBJ databases">
        <title>Opniocepnalus argus genome.</title>
        <authorList>
            <person name="Zhou C."/>
            <person name="Xiao S."/>
        </authorList>
    </citation>
    <scope>NUCLEOTIDE SEQUENCE [LARGE SCALE GENOMIC DNA]</scope>
    <source>
        <strain evidence="7">OARG1902GOOAL</strain>
        <tissue evidence="7">Muscle</tissue>
    </source>
</reference>
<dbReference type="OrthoDB" id="8441172at2759"/>
<organism evidence="7 8">
    <name type="scientific">Channa argus</name>
    <name type="common">Northern snakehead</name>
    <name type="synonym">Ophicephalus argus</name>
    <dbReference type="NCBI Taxonomy" id="215402"/>
    <lineage>
        <taxon>Eukaryota</taxon>
        <taxon>Metazoa</taxon>
        <taxon>Chordata</taxon>
        <taxon>Craniata</taxon>
        <taxon>Vertebrata</taxon>
        <taxon>Euteleostomi</taxon>
        <taxon>Actinopterygii</taxon>
        <taxon>Neopterygii</taxon>
        <taxon>Teleostei</taxon>
        <taxon>Neoteleostei</taxon>
        <taxon>Acanthomorphata</taxon>
        <taxon>Anabantaria</taxon>
        <taxon>Anabantiformes</taxon>
        <taxon>Channoidei</taxon>
        <taxon>Channidae</taxon>
        <taxon>Channa</taxon>
    </lineage>
</organism>
<accession>A0A6G1R0C8</accession>
<dbReference type="Gene3D" id="1.20.5.1180">
    <property type="entry name" value="Geminin coiled-coil domain"/>
    <property type="match status" value="1"/>
</dbReference>
<dbReference type="AlphaFoldDB" id="A0A6G1R0C8"/>
<name>A0A6G1R0C8_CHAAH</name>
<feature type="domain" description="TSG101 and ALIX binding" evidence="6">
    <location>
        <begin position="130"/>
        <end position="159"/>
    </location>
</feature>